<dbReference type="InterPro" id="IPR007829">
    <property type="entry name" value="TM2"/>
</dbReference>
<dbReference type="InterPro" id="IPR050932">
    <property type="entry name" value="TM2D1-3-like"/>
</dbReference>
<evidence type="ECO:0000313" key="11">
    <source>
        <dbReference type="Proteomes" id="UP000831113"/>
    </source>
</evidence>
<reference evidence="10 11" key="1">
    <citation type="submission" date="2022-03" db="EMBL/GenBank/DDBJ databases">
        <title>Hymenobactersp. isolated from the air.</title>
        <authorList>
            <person name="Won M."/>
            <person name="Kwon S.-W."/>
        </authorList>
    </citation>
    <scope>NUCLEOTIDE SEQUENCE [LARGE SCALE GENOMIC DNA]</scope>
    <source>
        <strain evidence="10 11">KACC 21982</strain>
    </source>
</reference>
<dbReference type="Proteomes" id="UP000831113">
    <property type="component" value="Chromosome"/>
</dbReference>
<accession>A0ABY4CV19</accession>
<keyword evidence="6" id="KW-0325">Glycoprotein</keyword>
<sequence length="195" mass="20269">MKRVYTYLSVAVLASASLSSCSRSNYAFQPSASSYHKTVVGTQVAVEPTTAANSSTTLTASAEAAPVASKRSVVEVATNRTATAKALVEKATTPLAVSASATTKAEHKAIKKAAKEARKVAEVAAEGKSQLTAVLLSFFLGGLGVDRFYLGYTGLGILKLITLGGLGIWALIDFIRILIGDLKPKGGEYAKKLGD</sequence>
<keyword evidence="4 7" id="KW-1133">Transmembrane helix</keyword>
<evidence type="ECO:0000256" key="2">
    <source>
        <dbReference type="ARBA" id="ARBA00022692"/>
    </source>
</evidence>
<evidence type="ECO:0000256" key="6">
    <source>
        <dbReference type="ARBA" id="ARBA00023180"/>
    </source>
</evidence>
<keyword evidence="11" id="KW-1185">Reference proteome</keyword>
<evidence type="ECO:0000256" key="5">
    <source>
        <dbReference type="ARBA" id="ARBA00023136"/>
    </source>
</evidence>
<evidence type="ECO:0000256" key="1">
    <source>
        <dbReference type="ARBA" id="ARBA00004141"/>
    </source>
</evidence>
<gene>
    <name evidence="10" type="ORF">MTX78_18180</name>
</gene>
<evidence type="ECO:0000313" key="10">
    <source>
        <dbReference type="EMBL" id="UOG74038.1"/>
    </source>
</evidence>
<evidence type="ECO:0000256" key="7">
    <source>
        <dbReference type="SAM" id="Phobius"/>
    </source>
</evidence>
<dbReference type="PANTHER" id="PTHR21016">
    <property type="entry name" value="BETA-AMYLOID BINDING PROTEIN-RELATED"/>
    <property type="match status" value="1"/>
</dbReference>
<dbReference type="EMBL" id="CP094669">
    <property type="protein sequence ID" value="UOG74038.1"/>
    <property type="molecule type" value="Genomic_DNA"/>
</dbReference>
<name>A0ABY4CV19_9BACT</name>
<keyword evidence="5 7" id="KW-0472">Membrane</keyword>
<feature type="domain" description="TM2" evidence="9">
    <location>
        <begin position="127"/>
        <end position="175"/>
    </location>
</feature>
<proteinExistence type="predicted"/>
<evidence type="ECO:0000256" key="3">
    <source>
        <dbReference type="ARBA" id="ARBA00022729"/>
    </source>
</evidence>
<evidence type="ECO:0000259" key="9">
    <source>
        <dbReference type="Pfam" id="PF05154"/>
    </source>
</evidence>
<evidence type="ECO:0000256" key="8">
    <source>
        <dbReference type="SAM" id="SignalP"/>
    </source>
</evidence>
<feature type="transmembrane region" description="Helical" evidence="7">
    <location>
        <begin position="157"/>
        <end position="179"/>
    </location>
</feature>
<feature type="chain" id="PRO_5047350711" evidence="8">
    <location>
        <begin position="28"/>
        <end position="195"/>
    </location>
</feature>
<evidence type="ECO:0000256" key="4">
    <source>
        <dbReference type="ARBA" id="ARBA00022989"/>
    </source>
</evidence>
<protein>
    <submittedName>
        <fullName evidence="10">TM2 domain-containing protein</fullName>
    </submittedName>
</protein>
<comment type="subcellular location">
    <subcellularLocation>
        <location evidence="1">Membrane</location>
        <topology evidence="1">Multi-pass membrane protein</topology>
    </subcellularLocation>
</comment>
<keyword evidence="3 8" id="KW-0732">Signal</keyword>
<dbReference type="Pfam" id="PF05154">
    <property type="entry name" value="TM2"/>
    <property type="match status" value="1"/>
</dbReference>
<dbReference type="RefSeq" id="WP_243797202.1">
    <property type="nucleotide sequence ID" value="NZ_CP094669.1"/>
</dbReference>
<feature type="signal peptide" evidence="8">
    <location>
        <begin position="1"/>
        <end position="27"/>
    </location>
</feature>
<dbReference type="PANTHER" id="PTHR21016:SF7">
    <property type="entry name" value="TM2 DOMAIN-CONTAINING PROTEIN 3"/>
    <property type="match status" value="1"/>
</dbReference>
<organism evidence="10 11">
    <name type="scientific">Hymenobacter tibetensis</name>
    <dbReference type="NCBI Taxonomy" id="497967"/>
    <lineage>
        <taxon>Bacteria</taxon>
        <taxon>Pseudomonadati</taxon>
        <taxon>Bacteroidota</taxon>
        <taxon>Cytophagia</taxon>
        <taxon>Cytophagales</taxon>
        <taxon>Hymenobacteraceae</taxon>
        <taxon>Hymenobacter</taxon>
    </lineage>
</organism>
<dbReference type="PROSITE" id="PS51257">
    <property type="entry name" value="PROKAR_LIPOPROTEIN"/>
    <property type="match status" value="1"/>
</dbReference>
<keyword evidence="2 7" id="KW-0812">Transmembrane</keyword>